<keyword evidence="3" id="KW-0276">Fatty acid metabolism</keyword>
<dbReference type="Proteomes" id="UP000664109">
    <property type="component" value="Unassembled WGS sequence"/>
</dbReference>
<dbReference type="PANTHER" id="PTHR43272:SF32">
    <property type="entry name" value="AMP-DEPENDENT SYNTHETASE_LIGASE DOMAIN-CONTAINING PROTEIN"/>
    <property type="match status" value="1"/>
</dbReference>
<organism evidence="9 10">
    <name type="scientific">Streptomyces zhihengii</name>
    <dbReference type="NCBI Taxonomy" id="1818004"/>
    <lineage>
        <taxon>Bacteria</taxon>
        <taxon>Bacillati</taxon>
        <taxon>Actinomycetota</taxon>
        <taxon>Actinomycetes</taxon>
        <taxon>Kitasatosporales</taxon>
        <taxon>Streptomycetaceae</taxon>
        <taxon>Streptomyces</taxon>
    </lineage>
</organism>
<evidence type="ECO:0000313" key="10">
    <source>
        <dbReference type="Proteomes" id="UP000664109"/>
    </source>
</evidence>
<feature type="region of interest" description="Disordered" evidence="7">
    <location>
        <begin position="609"/>
        <end position="636"/>
    </location>
</feature>
<evidence type="ECO:0000259" key="8">
    <source>
        <dbReference type="Pfam" id="PF00501"/>
    </source>
</evidence>
<dbReference type="Gene3D" id="3.40.50.12780">
    <property type="entry name" value="N-terminal domain of ligase-like"/>
    <property type="match status" value="1"/>
</dbReference>
<feature type="compositionally biased region" description="Basic and acidic residues" evidence="7">
    <location>
        <begin position="21"/>
        <end position="40"/>
    </location>
</feature>
<dbReference type="RefSeq" id="WP_205371749.1">
    <property type="nucleotide sequence ID" value="NZ_JAFEJA010000001.1"/>
</dbReference>
<proteinExistence type="inferred from homology"/>
<gene>
    <name evidence="9" type="ORF">JE024_01075</name>
</gene>
<dbReference type="InterPro" id="IPR000873">
    <property type="entry name" value="AMP-dep_synth/lig_dom"/>
</dbReference>
<dbReference type="PROSITE" id="PS00455">
    <property type="entry name" value="AMP_BINDING"/>
    <property type="match status" value="1"/>
</dbReference>
<dbReference type="EMBL" id="JAFEJA010000001">
    <property type="protein sequence ID" value="MBM9617342.1"/>
    <property type="molecule type" value="Genomic_DNA"/>
</dbReference>
<dbReference type="SUPFAM" id="SSF56801">
    <property type="entry name" value="Acetyl-CoA synthetase-like"/>
    <property type="match status" value="1"/>
</dbReference>
<comment type="similarity">
    <text evidence="1">Belongs to the ATP-dependent AMP-binding enzyme family.</text>
</comment>
<keyword evidence="4" id="KW-0443">Lipid metabolism</keyword>
<feature type="domain" description="AMP-dependent synthetase/ligase" evidence="8">
    <location>
        <begin position="38"/>
        <end position="437"/>
    </location>
</feature>
<dbReference type="InterPro" id="IPR042099">
    <property type="entry name" value="ANL_N_sf"/>
</dbReference>
<feature type="region of interest" description="Disordered" evidence="7">
    <location>
        <begin position="1"/>
        <end position="40"/>
    </location>
</feature>
<evidence type="ECO:0000256" key="5">
    <source>
        <dbReference type="ARBA" id="ARBA00024484"/>
    </source>
</evidence>
<evidence type="ECO:0000256" key="3">
    <source>
        <dbReference type="ARBA" id="ARBA00022832"/>
    </source>
</evidence>
<dbReference type="Gene3D" id="3.30.300.30">
    <property type="match status" value="1"/>
</dbReference>
<comment type="caution">
    <text evidence="9">The sequence shown here is derived from an EMBL/GenBank/DDBJ whole genome shotgun (WGS) entry which is preliminary data.</text>
</comment>
<accession>A0ABS2UIA8</accession>
<keyword evidence="10" id="KW-1185">Reference proteome</keyword>
<keyword evidence="2 9" id="KW-0436">Ligase</keyword>
<evidence type="ECO:0000256" key="1">
    <source>
        <dbReference type="ARBA" id="ARBA00006432"/>
    </source>
</evidence>
<evidence type="ECO:0000313" key="9">
    <source>
        <dbReference type="EMBL" id="MBM9617342.1"/>
    </source>
</evidence>
<dbReference type="InterPro" id="IPR045851">
    <property type="entry name" value="AMP-bd_C_sf"/>
</dbReference>
<evidence type="ECO:0000256" key="7">
    <source>
        <dbReference type="SAM" id="MobiDB-lite"/>
    </source>
</evidence>
<dbReference type="InterPro" id="IPR020845">
    <property type="entry name" value="AMP-binding_CS"/>
</dbReference>
<sequence>MEVRGLPRGSRPLRAGGLADSVHETADRDPSLAQLSRRDPAHRDAWRPVTAAEFRDQVMDVAKGLLANGLRFGDRVALMSRTRYEWAVLAYALWHIGAEVVPVYPTSSSEQVRWILQDAQVRAVVVEHEHHAMTVAAAGGTASTLTALWQMDRDCLSTLADDGLGVPDEEIHRHRAAVQPRQVAVVCYTSGTTGTPKGCLVTHGNLAAEADTLLDGWGVLVAEPGAAPSILNFLPVAHVYGLMVAVCCLRGGIRLGLQPDIGPQQLLPALASFRPTFVFAVPYIFEKVFHTARRAAEETGRAQVFDKAADVAMRYAEAEERLSRGSGRGPSPALRARHAVYDRLVYRRLRAVFGGQVRNAVSGASTLRRELGLFYAGAGITVYDGYGLTETAGAVTAQPPGAVRFGTVGRPMPGSEVRIGADGEVWVRGETVFAGYLGNREATAAALRGGWFATGDLGLLDDEGYLVITGRKKDVIITSGGKSVSPTVLEDQLRHHPLVSQCLVVGDDRPYIAALITLDPEALDHWRRLRGKGTADITALAGDDDLRAQIQRAVSRANTRVSRAESIRAFRILPREFTVDSGLVTPSLKLRRQEIARVHAADIDAMYPRRDDDLLPGTGRRRGRRAGPAPSPSGSP</sequence>
<dbReference type="Pfam" id="PF23562">
    <property type="entry name" value="AMP-binding_C_3"/>
    <property type="match status" value="1"/>
</dbReference>
<reference evidence="9 10" key="1">
    <citation type="journal article" date="2016" name="Arch. Microbiol.">
        <title>Streptomyces zhihengii sp. nov., isolated from rhizospheric soil of Psammosilene tunicoides.</title>
        <authorList>
            <person name="Huang M.J."/>
            <person name="Fei J.J."/>
            <person name="Salam N."/>
            <person name="Kim C.J."/>
            <person name="Hozzein W.N."/>
            <person name="Xiao M."/>
            <person name="Huang H.Q."/>
            <person name="Li W.J."/>
        </authorList>
    </citation>
    <scope>NUCLEOTIDE SEQUENCE [LARGE SCALE GENOMIC DNA]</scope>
    <source>
        <strain evidence="9 10">YIM T102</strain>
    </source>
</reference>
<dbReference type="PANTHER" id="PTHR43272">
    <property type="entry name" value="LONG-CHAIN-FATTY-ACID--COA LIGASE"/>
    <property type="match status" value="1"/>
</dbReference>
<protein>
    <recommendedName>
        <fullName evidence="6">Acyl-CoA synthetase</fullName>
    </recommendedName>
</protein>
<name>A0ABS2UIA8_9ACTN</name>
<comment type="catalytic activity">
    <reaction evidence="5">
        <text>a long-chain fatty acid + ATP + CoA = a long-chain fatty acyl-CoA + AMP + diphosphate</text>
        <dbReference type="Rhea" id="RHEA:15421"/>
        <dbReference type="ChEBI" id="CHEBI:30616"/>
        <dbReference type="ChEBI" id="CHEBI:33019"/>
        <dbReference type="ChEBI" id="CHEBI:57287"/>
        <dbReference type="ChEBI" id="CHEBI:57560"/>
        <dbReference type="ChEBI" id="CHEBI:83139"/>
        <dbReference type="ChEBI" id="CHEBI:456215"/>
        <dbReference type="EC" id="6.2.1.3"/>
    </reaction>
    <physiologicalReaction direction="left-to-right" evidence="5">
        <dbReference type="Rhea" id="RHEA:15422"/>
    </physiologicalReaction>
</comment>
<dbReference type="Pfam" id="PF00501">
    <property type="entry name" value="AMP-binding"/>
    <property type="match status" value="1"/>
</dbReference>
<evidence type="ECO:0000256" key="4">
    <source>
        <dbReference type="ARBA" id="ARBA00023098"/>
    </source>
</evidence>
<dbReference type="CDD" id="cd05907">
    <property type="entry name" value="VL_LC_FACS_like"/>
    <property type="match status" value="1"/>
</dbReference>
<evidence type="ECO:0000256" key="2">
    <source>
        <dbReference type="ARBA" id="ARBA00022598"/>
    </source>
</evidence>
<evidence type="ECO:0000256" key="6">
    <source>
        <dbReference type="ARBA" id="ARBA00032875"/>
    </source>
</evidence>
<dbReference type="GO" id="GO:0016874">
    <property type="term" value="F:ligase activity"/>
    <property type="evidence" value="ECO:0007669"/>
    <property type="project" value="UniProtKB-KW"/>
</dbReference>